<evidence type="ECO:0000256" key="4">
    <source>
        <dbReference type="ARBA" id="ARBA00023136"/>
    </source>
</evidence>
<dbReference type="InterPro" id="IPR005828">
    <property type="entry name" value="MFS_sugar_transport-like"/>
</dbReference>
<feature type="transmembrane region" description="Helical" evidence="6">
    <location>
        <begin position="554"/>
        <end position="577"/>
    </location>
</feature>
<dbReference type="GO" id="GO:0016020">
    <property type="term" value="C:membrane"/>
    <property type="evidence" value="ECO:0007669"/>
    <property type="project" value="UniProtKB-SubCell"/>
</dbReference>
<dbReference type="EMBL" id="JAXCGZ010000654">
    <property type="protein sequence ID" value="KAK7085702.1"/>
    <property type="molecule type" value="Genomic_DNA"/>
</dbReference>
<feature type="transmembrane region" description="Helical" evidence="6">
    <location>
        <begin position="194"/>
        <end position="218"/>
    </location>
</feature>
<dbReference type="PROSITE" id="PS00216">
    <property type="entry name" value="SUGAR_TRANSPORT_1"/>
    <property type="match status" value="1"/>
</dbReference>
<feature type="transmembrane region" description="Helical" evidence="6">
    <location>
        <begin position="251"/>
        <end position="273"/>
    </location>
</feature>
<feature type="transmembrane region" description="Helical" evidence="6">
    <location>
        <begin position="285"/>
        <end position="306"/>
    </location>
</feature>
<feature type="transmembrane region" description="Helical" evidence="6">
    <location>
        <begin position="528"/>
        <end position="548"/>
    </location>
</feature>
<proteinExistence type="predicted"/>
<dbReference type="Proteomes" id="UP001381693">
    <property type="component" value="Unassembled WGS sequence"/>
</dbReference>
<evidence type="ECO:0000256" key="5">
    <source>
        <dbReference type="SAM" id="MobiDB-lite"/>
    </source>
</evidence>
<dbReference type="InterPro" id="IPR005829">
    <property type="entry name" value="Sugar_transporter_CS"/>
</dbReference>
<evidence type="ECO:0000313" key="8">
    <source>
        <dbReference type="EMBL" id="KAK7085702.1"/>
    </source>
</evidence>
<evidence type="ECO:0000256" key="3">
    <source>
        <dbReference type="ARBA" id="ARBA00022989"/>
    </source>
</evidence>
<feature type="transmembrane region" description="Helical" evidence="6">
    <location>
        <begin position="468"/>
        <end position="487"/>
    </location>
</feature>
<dbReference type="Gene3D" id="1.20.1250.20">
    <property type="entry name" value="MFS general substrate transporter like domains"/>
    <property type="match status" value="1"/>
</dbReference>
<evidence type="ECO:0000256" key="2">
    <source>
        <dbReference type="ARBA" id="ARBA00022692"/>
    </source>
</evidence>
<dbReference type="PROSITE" id="PS50850">
    <property type="entry name" value="MFS"/>
    <property type="match status" value="1"/>
</dbReference>
<feature type="region of interest" description="Disordered" evidence="5">
    <location>
        <begin position="1"/>
        <end position="30"/>
    </location>
</feature>
<keyword evidence="9" id="KW-1185">Reference proteome</keyword>
<dbReference type="Pfam" id="PF00083">
    <property type="entry name" value="Sugar_tr"/>
    <property type="match status" value="1"/>
</dbReference>
<feature type="transmembrane region" description="Helical" evidence="6">
    <location>
        <begin position="440"/>
        <end position="461"/>
    </location>
</feature>
<comment type="caution">
    <text evidence="8">The sequence shown here is derived from an EMBL/GenBank/DDBJ whole genome shotgun (WGS) entry which is preliminary data.</text>
</comment>
<name>A0AAN9AG04_HALRR</name>
<protein>
    <recommendedName>
        <fullName evidence="7">Major facilitator superfamily (MFS) profile domain-containing protein</fullName>
    </recommendedName>
</protein>
<organism evidence="8 9">
    <name type="scientific">Halocaridina rubra</name>
    <name type="common">Hawaiian red shrimp</name>
    <dbReference type="NCBI Taxonomy" id="373956"/>
    <lineage>
        <taxon>Eukaryota</taxon>
        <taxon>Metazoa</taxon>
        <taxon>Ecdysozoa</taxon>
        <taxon>Arthropoda</taxon>
        <taxon>Crustacea</taxon>
        <taxon>Multicrustacea</taxon>
        <taxon>Malacostraca</taxon>
        <taxon>Eumalacostraca</taxon>
        <taxon>Eucarida</taxon>
        <taxon>Decapoda</taxon>
        <taxon>Pleocyemata</taxon>
        <taxon>Caridea</taxon>
        <taxon>Atyoidea</taxon>
        <taxon>Atyidae</taxon>
        <taxon>Halocaridina</taxon>
    </lineage>
</organism>
<feature type="transmembrane region" description="Helical" evidence="6">
    <location>
        <begin position="70"/>
        <end position="93"/>
    </location>
</feature>
<feature type="transmembrane region" description="Helical" evidence="6">
    <location>
        <begin position="312"/>
        <end position="330"/>
    </location>
</feature>
<comment type="subcellular location">
    <subcellularLocation>
        <location evidence="1">Membrane</location>
        <topology evidence="1">Multi-pass membrane protein</topology>
    </subcellularLocation>
</comment>
<feature type="domain" description="Major facilitator superfamily (MFS) profile" evidence="7">
    <location>
        <begin position="141"/>
        <end position="582"/>
    </location>
</feature>
<dbReference type="AlphaFoldDB" id="A0AAN9AG04"/>
<feature type="transmembrane region" description="Helical" evidence="6">
    <location>
        <begin position="493"/>
        <end position="516"/>
    </location>
</feature>
<dbReference type="SUPFAM" id="SSF103473">
    <property type="entry name" value="MFS general substrate transporter"/>
    <property type="match status" value="1"/>
</dbReference>
<dbReference type="GO" id="GO:0022857">
    <property type="term" value="F:transmembrane transporter activity"/>
    <property type="evidence" value="ECO:0007669"/>
    <property type="project" value="InterPro"/>
</dbReference>
<feature type="transmembrane region" description="Helical" evidence="6">
    <location>
        <begin position="225"/>
        <end position="245"/>
    </location>
</feature>
<evidence type="ECO:0000259" key="7">
    <source>
        <dbReference type="PROSITE" id="PS50850"/>
    </source>
</evidence>
<dbReference type="PANTHER" id="PTHR24064">
    <property type="entry name" value="SOLUTE CARRIER FAMILY 22 MEMBER"/>
    <property type="match status" value="1"/>
</dbReference>
<sequence length="597" mass="67123">MKVLDDKLSPLEEKAENGFLRQGDETSSPSIPLMAQEEKKEKFSDIQSCSQAFEVILDRIGRDGRWQWQLFFITSFCGMFTAFHNLAAVFLAATPEHWCHIKELDQLNSTIDYRNISIPWKEDPDGGVYGSYSTCEYYDREWDVLVSSGVLDSLPLPDLPTNVTTKACKKWNFDHSLYQSTVVEEWILLCRHKYFMSLVQSTFMAGVLTGAVVSGVLADKFGRRTIALWSAVGFLISSVGVGFTHHYIGFIILRFLVAAFGSGLFLPCFVLLMEVVGPEARTVMGMMYQAFFSVGFMLLPLVAYFIRDWRVLQISISIPNILLLAYYWILPESPRWLMMQGRYEEAIKVLRKVAEVNKKSLPTKEEMDILITKMKQDTNEKKGEANFLKRVINVFKSVVTLLSTANMRRRCLIIFFAWFVVSMIYYGLTFSGGNINASIYLMVFFSGVVEIPSYLLVCFTLKKFGRRLNLCVLFLICGAACLLILAVPKELVWMNIVLATIGKFFNSSAFAVAYIYSAELVPTGVRNIAVGTSSMCARIGSGIAPFIVDLMGDLHYTLPSTVFGLLSVGAGLLALLLPETSKIRMPETVAEIEAMPR</sequence>
<evidence type="ECO:0000256" key="1">
    <source>
        <dbReference type="ARBA" id="ARBA00004141"/>
    </source>
</evidence>
<keyword evidence="2 6" id="KW-0812">Transmembrane</keyword>
<accession>A0AAN9AG04</accession>
<evidence type="ECO:0000256" key="6">
    <source>
        <dbReference type="SAM" id="Phobius"/>
    </source>
</evidence>
<reference evidence="8 9" key="1">
    <citation type="submission" date="2023-11" db="EMBL/GenBank/DDBJ databases">
        <title>Halocaridina rubra genome assembly.</title>
        <authorList>
            <person name="Smith C."/>
        </authorList>
    </citation>
    <scope>NUCLEOTIDE SEQUENCE [LARGE SCALE GENOMIC DNA]</scope>
    <source>
        <strain evidence="8">EP-1</strain>
        <tissue evidence="8">Whole</tissue>
    </source>
</reference>
<gene>
    <name evidence="8" type="ORF">SK128_014631</name>
</gene>
<dbReference type="InterPro" id="IPR036259">
    <property type="entry name" value="MFS_trans_sf"/>
</dbReference>
<feature type="transmembrane region" description="Helical" evidence="6">
    <location>
        <begin position="411"/>
        <end position="428"/>
    </location>
</feature>
<evidence type="ECO:0000313" key="9">
    <source>
        <dbReference type="Proteomes" id="UP001381693"/>
    </source>
</evidence>
<keyword evidence="4 6" id="KW-0472">Membrane</keyword>
<dbReference type="InterPro" id="IPR020846">
    <property type="entry name" value="MFS_dom"/>
</dbReference>
<keyword evidence="3 6" id="KW-1133">Transmembrane helix</keyword>
<feature type="compositionally biased region" description="Basic and acidic residues" evidence="5">
    <location>
        <begin position="1"/>
        <end position="16"/>
    </location>
</feature>
<dbReference type="CDD" id="cd17317">
    <property type="entry name" value="MFS_SLC22"/>
    <property type="match status" value="1"/>
</dbReference>